<evidence type="ECO:0000256" key="1">
    <source>
        <dbReference type="SAM" id="Phobius"/>
    </source>
</evidence>
<dbReference type="Pfam" id="PF12725">
    <property type="entry name" value="DUF3810"/>
    <property type="match status" value="1"/>
</dbReference>
<protein>
    <submittedName>
        <fullName evidence="2">DUF3810 domain-containing protein</fullName>
    </submittedName>
</protein>
<feature type="transmembrane region" description="Helical" evidence="1">
    <location>
        <begin position="95"/>
        <end position="116"/>
    </location>
</feature>
<keyword evidence="1" id="KW-1133">Transmembrane helix</keyword>
<name>A0A5M6D970_9BACT</name>
<evidence type="ECO:0000313" key="2">
    <source>
        <dbReference type="EMBL" id="KAA5544088.1"/>
    </source>
</evidence>
<dbReference type="EMBL" id="VWSF01000012">
    <property type="protein sequence ID" value="KAA5544088.1"/>
    <property type="molecule type" value="Genomic_DNA"/>
</dbReference>
<keyword evidence="1" id="KW-0812">Transmembrane</keyword>
<sequence>MSKKYRNTIILISLPLQILVIQFLSTKPNWVEEAYTNKFYKSLSQVLRIVFGAIPVPVGQLLFYSIIAAMLFWLFRQVRQMWLKQVSLKTFFQRVGLAAVGFLSIFYFLFTLMWGLNYHRQPIQEIVDIRPRKVSTPELKTLCRELIRLTNQSRQQLTQQENQPLILPISHDQMLQEAAVGFKVIAQKYSKLMYTYPAVKQVYVPQLMSFFGIGGIYFPFTGEANVNMDPPNFVLPATVCHEMAHQIGFASEDEANFVSYLACRLNPNPAFQYSGNLMAMKYAMNRLVRVDSVAFKQLERSFSPGLQQDLKKNREYWESFQNPIEVVSDGIHNLFLKANDQEEGLESYSMVVELLLAEYRKNRLKY</sequence>
<organism evidence="2 3">
    <name type="scientific">Adhaeribacter rhizoryzae</name>
    <dbReference type="NCBI Taxonomy" id="2607907"/>
    <lineage>
        <taxon>Bacteria</taxon>
        <taxon>Pseudomonadati</taxon>
        <taxon>Bacteroidota</taxon>
        <taxon>Cytophagia</taxon>
        <taxon>Cytophagales</taxon>
        <taxon>Hymenobacteraceae</taxon>
        <taxon>Adhaeribacter</taxon>
    </lineage>
</organism>
<dbReference type="Proteomes" id="UP000323426">
    <property type="component" value="Unassembled WGS sequence"/>
</dbReference>
<reference evidence="2 3" key="1">
    <citation type="submission" date="2019-09" db="EMBL/GenBank/DDBJ databases">
        <title>Genome sequence and assembly of Adhaeribacter sp.</title>
        <authorList>
            <person name="Chhetri G."/>
        </authorList>
    </citation>
    <scope>NUCLEOTIDE SEQUENCE [LARGE SCALE GENOMIC DNA]</scope>
    <source>
        <strain evidence="2 3">DK36</strain>
    </source>
</reference>
<feature type="transmembrane region" description="Helical" evidence="1">
    <location>
        <begin position="50"/>
        <end position="75"/>
    </location>
</feature>
<keyword evidence="1" id="KW-0472">Membrane</keyword>
<dbReference type="RefSeq" id="WP_150089733.1">
    <property type="nucleotide sequence ID" value="NZ_VWSF01000012.1"/>
</dbReference>
<proteinExistence type="predicted"/>
<dbReference type="InterPro" id="IPR024294">
    <property type="entry name" value="DUF3810"/>
</dbReference>
<keyword evidence="3" id="KW-1185">Reference proteome</keyword>
<dbReference type="AlphaFoldDB" id="A0A5M6D970"/>
<comment type="caution">
    <text evidence="2">The sequence shown here is derived from an EMBL/GenBank/DDBJ whole genome shotgun (WGS) entry which is preliminary data.</text>
</comment>
<accession>A0A5M6D970</accession>
<gene>
    <name evidence="2" type="ORF">F0145_16065</name>
</gene>
<evidence type="ECO:0000313" key="3">
    <source>
        <dbReference type="Proteomes" id="UP000323426"/>
    </source>
</evidence>